<organism evidence="2 3">
    <name type="scientific">Lentinula raphanica</name>
    <dbReference type="NCBI Taxonomy" id="153919"/>
    <lineage>
        <taxon>Eukaryota</taxon>
        <taxon>Fungi</taxon>
        <taxon>Dikarya</taxon>
        <taxon>Basidiomycota</taxon>
        <taxon>Agaricomycotina</taxon>
        <taxon>Agaricomycetes</taxon>
        <taxon>Agaricomycetidae</taxon>
        <taxon>Agaricales</taxon>
        <taxon>Marasmiineae</taxon>
        <taxon>Omphalotaceae</taxon>
        <taxon>Lentinula</taxon>
    </lineage>
</organism>
<evidence type="ECO:0000313" key="3">
    <source>
        <dbReference type="Proteomes" id="UP001163846"/>
    </source>
</evidence>
<evidence type="ECO:0000313" key="2">
    <source>
        <dbReference type="EMBL" id="KAJ3834089.1"/>
    </source>
</evidence>
<name>A0AA38U842_9AGAR</name>
<protein>
    <submittedName>
        <fullName evidence="2">Uncharacterized protein</fullName>
    </submittedName>
</protein>
<accession>A0AA38U842</accession>
<evidence type="ECO:0000256" key="1">
    <source>
        <dbReference type="SAM" id="MobiDB-lite"/>
    </source>
</evidence>
<comment type="caution">
    <text evidence="2">The sequence shown here is derived from an EMBL/GenBank/DDBJ whole genome shotgun (WGS) entry which is preliminary data.</text>
</comment>
<reference evidence="2" key="1">
    <citation type="submission" date="2022-08" db="EMBL/GenBank/DDBJ databases">
        <authorList>
            <consortium name="DOE Joint Genome Institute"/>
            <person name="Min B."/>
            <person name="Riley R."/>
            <person name="Sierra-Patev S."/>
            <person name="Naranjo-Ortiz M."/>
            <person name="Looney B."/>
            <person name="Konkel Z."/>
            <person name="Slot J.C."/>
            <person name="Sakamoto Y."/>
            <person name="Steenwyk J.L."/>
            <person name="Rokas A."/>
            <person name="Carro J."/>
            <person name="Camarero S."/>
            <person name="Ferreira P."/>
            <person name="Molpeceres G."/>
            <person name="Ruiz-Duenas F.J."/>
            <person name="Serrano A."/>
            <person name="Henrissat B."/>
            <person name="Drula E."/>
            <person name="Hughes K.W."/>
            <person name="Mata J.L."/>
            <person name="Ishikawa N.K."/>
            <person name="Vargas-Isla R."/>
            <person name="Ushijima S."/>
            <person name="Smith C.A."/>
            <person name="Ahrendt S."/>
            <person name="Andreopoulos W."/>
            <person name="He G."/>
            <person name="Labutti K."/>
            <person name="Lipzen A."/>
            <person name="Ng V."/>
            <person name="Sandor L."/>
            <person name="Barry K."/>
            <person name="Martinez A.T."/>
            <person name="Xiao Y."/>
            <person name="Gibbons J.G."/>
            <person name="Terashima K."/>
            <person name="Hibbett D.S."/>
            <person name="Grigoriev I.V."/>
        </authorList>
    </citation>
    <scope>NUCLEOTIDE SEQUENCE</scope>
    <source>
        <strain evidence="2">TFB9207</strain>
    </source>
</reference>
<keyword evidence="3" id="KW-1185">Reference proteome</keyword>
<dbReference type="AlphaFoldDB" id="A0AA38U842"/>
<dbReference type="EMBL" id="MU806583">
    <property type="protein sequence ID" value="KAJ3834089.1"/>
    <property type="molecule type" value="Genomic_DNA"/>
</dbReference>
<dbReference type="Proteomes" id="UP001163846">
    <property type="component" value="Unassembled WGS sequence"/>
</dbReference>
<gene>
    <name evidence="2" type="ORF">F5878DRAFT_645409</name>
</gene>
<proteinExistence type="predicted"/>
<sequence length="235" mass="26399">MSKRTRQRTNPKPWTAKACSAQRMANSNQNVGKVTNVSSVPKNVDRSQILLKNAELAAEELSEVIPEIPQSRPPAKKHKVLVTPPQNDGLVPLLRRDKECFLLPESIKGWDKRRGCSETHDALVPPVFAKKLMSLQRISSRCAAEAEYEDETQISSLLNPQEDKDTRWQSAFTTVHGWRAFLWCPRSGHFRASEFGVVLSGYELHDDDEPGRLLGVIRRLFIIAASSLPANGRPH</sequence>
<feature type="region of interest" description="Disordered" evidence="1">
    <location>
        <begin position="1"/>
        <end position="21"/>
    </location>
</feature>